<evidence type="ECO:0000256" key="3">
    <source>
        <dbReference type="ARBA" id="ARBA00022691"/>
    </source>
</evidence>
<dbReference type="GO" id="GO:0046406">
    <property type="term" value="F:magnesium protoporphyrin IX methyltransferase activity"/>
    <property type="evidence" value="ECO:0007669"/>
    <property type="project" value="UniProtKB-EC"/>
</dbReference>
<name>A0ABZ0PQ65_9PROT</name>
<accession>A0ABZ0PQ65</accession>
<dbReference type="PROSITE" id="PS51556">
    <property type="entry name" value="SAM_MT_MG_PIX"/>
    <property type="match status" value="1"/>
</dbReference>
<evidence type="ECO:0000259" key="5">
    <source>
        <dbReference type="Pfam" id="PF07109"/>
    </source>
</evidence>
<feature type="domain" description="Magnesium-protoporphyrin IX methyltransferase C-terminal" evidence="5">
    <location>
        <begin position="131"/>
        <end position="231"/>
    </location>
</feature>
<gene>
    <name evidence="6" type="primary">bchM</name>
    <name evidence="6" type="ORF">R9Z33_12165</name>
</gene>
<evidence type="ECO:0000256" key="2">
    <source>
        <dbReference type="ARBA" id="ARBA00022679"/>
    </source>
</evidence>
<keyword evidence="3" id="KW-0949">S-adenosyl-L-methionine</keyword>
<dbReference type="Proteomes" id="UP001305521">
    <property type="component" value="Chromosome"/>
</dbReference>
<keyword evidence="1 6" id="KW-0489">Methyltransferase</keyword>
<dbReference type="CDD" id="cd02440">
    <property type="entry name" value="AdoMet_MTases"/>
    <property type="match status" value="1"/>
</dbReference>
<evidence type="ECO:0000313" key="7">
    <source>
        <dbReference type="Proteomes" id="UP001305521"/>
    </source>
</evidence>
<evidence type="ECO:0000313" key="6">
    <source>
        <dbReference type="EMBL" id="WPB87607.1"/>
    </source>
</evidence>
<protein>
    <recommendedName>
        <fullName evidence="4">Magnesium protoporphyrin IX methyltransferase</fullName>
        <ecNumber evidence="4">2.1.1.11</ecNumber>
    </recommendedName>
</protein>
<dbReference type="GO" id="GO:0032259">
    <property type="term" value="P:methylation"/>
    <property type="evidence" value="ECO:0007669"/>
    <property type="project" value="UniProtKB-KW"/>
</dbReference>
<keyword evidence="2 6" id="KW-0808">Transferase</keyword>
<dbReference type="PANTHER" id="PTHR43464">
    <property type="entry name" value="METHYLTRANSFERASE"/>
    <property type="match status" value="1"/>
</dbReference>
<dbReference type="Pfam" id="PF03602">
    <property type="entry name" value="Cons_hypoth95"/>
    <property type="match status" value="1"/>
</dbReference>
<reference evidence="6 7" key="1">
    <citation type="submission" date="2023-11" db="EMBL/GenBank/DDBJ databases">
        <title>Arctic aerobic anoxygenic photoheterotroph Sediminicoccus rosea KRV36 adapts its photosynthesis to long days of polar summer.</title>
        <authorList>
            <person name="Tomasch J."/>
            <person name="Kopejtka K."/>
            <person name="Bily T."/>
            <person name="Gardiner A.T."/>
            <person name="Gardian Z."/>
            <person name="Shivaramu S."/>
            <person name="Koblizek M."/>
            <person name="Engelhardt F."/>
            <person name="Kaftan D."/>
        </authorList>
    </citation>
    <scope>NUCLEOTIDE SEQUENCE [LARGE SCALE GENOMIC DNA]</scope>
    <source>
        <strain evidence="6 7">R-30</strain>
    </source>
</reference>
<sequence>MHSATYTERRSKLEAYFDRTAAAAWQRLTSDAPVSGIRATVRAGRDEMRKTLLSWLPEDLTGLRLLDAGCGTGALASEAALRGADVVAVDLSPTLVECARERAQEIGGPQPHFVAGDMLGEEHGEFDHIVAMDSLIHYDAPDIVAALARAAKRCRRSMLFTVAPNSPLLSAMITVGRLFPRGDRAPFIAPLAESKLRRLIAAEPALRDFTAGRHRKVQRGFYTSQAYEWVRR</sequence>
<evidence type="ECO:0000256" key="4">
    <source>
        <dbReference type="NCBIfam" id="TIGR02021"/>
    </source>
</evidence>
<dbReference type="EMBL" id="CP137852">
    <property type="protein sequence ID" value="WPB87607.1"/>
    <property type="molecule type" value="Genomic_DNA"/>
</dbReference>
<dbReference type="InterPro" id="IPR010940">
    <property type="entry name" value="Mg_prot_MeTrfase_C"/>
</dbReference>
<dbReference type="PANTHER" id="PTHR43464:SF19">
    <property type="entry name" value="UBIQUINONE BIOSYNTHESIS O-METHYLTRANSFERASE, MITOCHONDRIAL"/>
    <property type="match status" value="1"/>
</dbReference>
<dbReference type="NCBIfam" id="TIGR02021">
    <property type="entry name" value="BchM-ChlM"/>
    <property type="match status" value="1"/>
</dbReference>
<dbReference type="InterPro" id="IPR010251">
    <property type="entry name" value="Mg_prot_MeTrfase"/>
</dbReference>
<dbReference type="Pfam" id="PF07109">
    <property type="entry name" value="Mg-por_mtran_C"/>
    <property type="match status" value="1"/>
</dbReference>
<dbReference type="Gene3D" id="3.40.50.150">
    <property type="entry name" value="Vaccinia Virus protein VP39"/>
    <property type="match status" value="1"/>
</dbReference>
<dbReference type="SUPFAM" id="SSF53335">
    <property type="entry name" value="S-adenosyl-L-methionine-dependent methyltransferases"/>
    <property type="match status" value="1"/>
</dbReference>
<dbReference type="RefSeq" id="WP_318651559.1">
    <property type="nucleotide sequence ID" value="NZ_CP137852.1"/>
</dbReference>
<dbReference type="EC" id="2.1.1.11" evidence="4"/>
<evidence type="ECO:0000256" key="1">
    <source>
        <dbReference type="ARBA" id="ARBA00022603"/>
    </source>
</evidence>
<keyword evidence="7" id="KW-1185">Reference proteome</keyword>
<dbReference type="InterPro" id="IPR029063">
    <property type="entry name" value="SAM-dependent_MTases_sf"/>
</dbReference>
<organism evidence="6 7">
    <name type="scientific">Sediminicoccus rosea</name>
    <dbReference type="NCBI Taxonomy" id="1225128"/>
    <lineage>
        <taxon>Bacteria</taxon>
        <taxon>Pseudomonadati</taxon>
        <taxon>Pseudomonadota</taxon>
        <taxon>Alphaproteobacteria</taxon>
        <taxon>Acetobacterales</taxon>
        <taxon>Roseomonadaceae</taxon>
        <taxon>Sediminicoccus</taxon>
    </lineage>
</organism>
<proteinExistence type="predicted"/>